<feature type="region of interest" description="Disordered" evidence="1">
    <location>
        <begin position="52"/>
        <end position="129"/>
    </location>
</feature>
<feature type="compositionally biased region" description="Basic and acidic residues" evidence="1">
    <location>
        <begin position="896"/>
        <end position="908"/>
    </location>
</feature>
<feature type="region of interest" description="Disordered" evidence="1">
    <location>
        <begin position="656"/>
        <end position="686"/>
    </location>
</feature>
<name>A0A0G4H9G8_9ALVE</name>
<feature type="compositionally biased region" description="Polar residues" evidence="1">
    <location>
        <begin position="511"/>
        <end position="520"/>
    </location>
</feature>
<feature type="compositionally biased region" description="Basic and acidic residues" evidence="1">
    <location>
        <begin position="594"/>
        <end position="603"/>
    </location>
</feature>
<reference evidence="2" key="1">
    <citation type="submission" date="2014-11" db="EMBL/GenBank/DDBJ databases">
        <authorList>
            <person name="Otto D Thomas"/>
            <person name="Naeem Raeece"/>
        </authorList>
    </citation>
    <scope>NUCLEOTIDE SEQUENCE</scope>
</reference>
<feature type="region of interest" description="Disordered" evidence="1">
    <location>
        <begin position="1"/>
        <end position="39"/>
    </location>
</feature>
<dbReference type="VEuPathDB" id="CryptoDB:Cvel_5937"/>
<proteinExistence type="predicted"/>
<feature type="region of interest" description="Disordered" evidence="1">
    <location>
        <begin position="510"/>
        <end position="533"/>
    </location>
</feature>
<accession>A0A0G4H9G8</accession>
<feature type="region of interest" description="Disordered" evidence="1">
    <location>
        <begin position="146"/>
        <end position="210"/>
    </location>
</feature>
<feature type="compositionally biased region" description="Basic and acidic residues" evidence="1">
    <location>
        <begin position="58"/>
        <end position="94"/>
    </location>
</feature>
<feature type="region of interest" description="Disordered" evidence="1">
    <location>
        <begin position="230"/>
        <end position="368"/>
    </location>
</feature>
<feature type="compositionally biased region" description="Low complexity" evidence="1">
    <location>
        <begin position="577"/>
        <end position="590"/>
    </location>
</feature>
<feature type="compositionally biased region" description="Low complexity" evidence="1">
    <location>
        <begin position="976"/>
        <end position="991"/>
    </location>
</feature>
<evidence type="ECO:0000313" key="2">
    <source>
        <dbReference type="EMBL" id="CEM40441.1"/>
    </source>
</evidence>
<feature type="compositionally biased region" description="Basic and acidic residues" evidence="1">
    <location>
        <begin position="396"/>
        <end position="407"/>
    </location>
</feature>
<dbReference type="AlphaFoldDB" id="A0A0G4H9G8"/>
<gene>
    <name evidence="2" type="ORF">Cvel_5937</name>
</gene>
<feature type="compositionally biased region" description="Basic and acidic residues" evidence="1">
    <location>
        <begin position="168"/>
        <end position="180"/>
    </location>
</feature>
<evidence type="ECO:0000256" key="1">
    <source>
        <dbReference type="SAM" id="MobiDB-lite"/>
    </source>
</evidence>
<feature type="region of interest" description="Disordered" evidence="1">
    <location>
        <begin position="396"/>
        <end position="423"/>
    </location>
</feature>
<feature type="compositionally biased region" description="Polar residues" evidence="1">
    <location>
        <begin position="909"/>
        <end position="925"/>
    </location>
</feature>
<feature type="compositionally biased region" description="Basic and acidic residues" evidence="1">
    <location>
        <begin position="279"/>
        <end position="297"/>
    </location>
</feature>
<protein>
    <submittedName>
        <fullName evidence="2">Uncharacterized protein</fullName>
    </submittedName>
</protein>
<feature type="region of interest" description="Disordered" evidence="1">
    <location>
        <begin position="575"/>
        <end position="608"/>
    </location>
</feature>
<sequence>MQILSRDPLPTTPTGPPFSTTLAPKSPTGTVEAQGEETAGAAVQIRNLLVKCPPLSCSDDHPSPPIDHQECEARLEKENRQHEQQQQKTQRERGTGSAEESQQRGHKSEQAGPSQTEMSSVSPIASSARLPPPLASVLATMPVSFSTKSLTPQQHATRTRRMLPAPVQEERQPKEPRMRPLDLSPHPPDASACSESLIGDGGGTSRTQQARPRTPFQVWVEAGVQTPALFPPSHGHGSETPKNPVPVADGWGVPSPFGQSHWIQDEEGKRSMSITIHRPPRERERESEKEREGREKAGGTGRPGTNAAEQRRQDLIRSRGGARQMKRSVTFSSLVQRPSAEKGGHNRDAGQEGGHMATKGAEGGGSISASSSAWIAASHEEWLDLLRQRLHPLSREGEHRSNGHFERQGSASVDVPPLQPPVSHTEKAQTTVQAGQGESIYVGPVDSVGPSQVLKHSVSVTGPGGETSYGSLQETSKEASLHMERETQAGKLKGGISPITIQQKAEDKPFTIQQQQTENNKAAPHPPPIGATGSVRVSTKLDPLAGRGHITFSMDPLGRVHQHEDMNPAWKWEEETAAAADSPSQSPQQQVLVAEERERERENNSNTLSALAGLRFRIQTAPPPIKCPTFNLSKHGTLSRKLQLQMLGGNHLMESHSKLESHNRPPGPPSRSAPAAGTFPIPLPSDAAAEMNNTSLTLNAAEVLRSSLISGSLPLMDSEDSENPCPPDIDTLQISHSWQSTAAGAQGGGAIVQRDLMILSEIDPNFHQPPLRDPSSFPSDLIGMETNSLASFTIDSLMEVRPSALGQEAEEQFNLGEDSIFITGTLPGVPLERDQRELGRYVADKGNAKGNLALALGVGRSPVRPSTPPAGPHTSPRATLGEEERRVAAEMGDIVPRERLEFNSDVHPSKQTLLSTGKNTGTENSPLPLVGPLHSLPPPACRTSRMQQPVEEENKNTAPPPPAAFLTDGPAEGLTSAAGGPPHPASSSAPAGPSPPRHRQGSPFRQRPGSESNGADRVRMCAWGDGGAFKQGSPSRKKTPLPVPLPASAAFRQMRQVQGGAVKECDRRVNAISPSRQHQPAEKGASPLRRGAEESPPPSPSPCFPLAHNTVAQRAHTVGGKVRRQGWRGHSPQIAEGWKGHTTRQIAEGAPTGNASSSGEEYQPSEPPDISRLLSLGRGRGRQTVLRPCLRRPVYSDSFSWRLLEKLQRQEKEPPD</sequence>
<feature type="compositionally biased region" description="Basic and acidic residues" evidence="1">
    <location>
        <begin position="339"/>
        <end position="350"/>
    </location>
</feature>
<dbReference type="EMBL" id="CDMZ01002039">
    <property type="protein sequence ID" value="CEM40441.1"/>
    <property type="molecule type" value="Genomic_DNA"/>
</dbReference>
<feature type="region of interest" description="Disordered" evidence="1">
    <location>
        <begin position="896"/>
        <end position="1183"/>
    </location>
</feature>
<feature type="compositionally biased region" description="Polar residues" evidence="1">
    <location>
        <begin position="327"/>
        <end position="336"/>
    </location>
</feature>
<feature type="compositionally biased region" description="Polar residues" evidence="1">
    <location>
        <begin position="111"/>
        <end position="125"/>
    </location>
</feature>
<organism evidence="2">
    <name type="scientific">Chromera velia CCMP2878</name>
    <dbReference type="NCBI Taxonomy" id="1169474"/>
    <lineage>
        <taxon>Eukaryota</taxon>
        <taxon>Sar</taxon>
        <taxon>Alveolata</taxon>
        <taxon>Colpodellida</taxon>
        <taxon>Chromeraceae</taxon>
        <taxon>Chromera</taxon>
    </lineage>
</organism>
<feature type="compositionally biased region" description="Polar residues" evidence="1">
    <location>
        <begin position="146"/>
        <end position="156"/>
    </location>
</feature>
<feature type="region of interest" description="Disordered" evidence="1">
    <location>
        <begin position="859"/>
        <end position="883"/>
    </location>
</feature>